<evidence type="ECO:0000313" key="3">
    <source>
        <dbReference type="EMBL" id="QOJ53966.1"/>
    </source>
</evidence>
<keyword evidence="2" id="KW-0472">Membrane</keyword>
<evidence type="ECO:0000313" key="4">
    <source>
        <dbReference type="Proteomes" id="UP001230876"/>
    </source>
</evidence>
<feature type="transmembrane region" description="Helical" evidence="2">
    <location>
        <begin position="261"/>
        <end position="284"/>
    </location>
</feature>
<keyword evidence="2" id="KW-1133">Transmembrane helix</keyword>
<keyword evidence="2" id="KW-0812">Transmembrane</keyword>
<feature type="region of interest" description="Disordered" evidence="1">
    <location>
        <begin position="194"/>
        <end position="226"/>
    </location>
</feature>
<evidence type="ECO:0000256" key="1">
    <source>
        <dbReference type="SAM" id="MobiDB-lite"/>
    </source>
</evidence>
<name>A0A7L9DKF6_9ADEN</name>
<organism evidence="3 4">
    <name type="scientific">Passerine adenovirus 1</name>
    <dbReference type="NCBI Taxonomy" id="2779174"/>
    <lineage>
        <taxon>Viruses</taxon>
        <taxon>Varidnaviria</taxon>
        <taxon>Bamfordvirae</taxon>
        <taxon>Preplasmiviricota</taxon>
        <taxon>Polisuviricotina</taxon>
        <taxon>Pharingeaviricetes</taxon>
        <taxon>Rowavirales</taxon>
        <taxon>Adenoviridae</taxon>
        <taxon>Barthadenovirus</taxon>
    </lineage>
</organism>
<accession>A0A7L9DKF6</accession>
<sequence>MAIASEALFFGLVVGVLYWQGTVFGQEELGVLVRDVRYDFMTLPFVLPCNLSEDTSNPQVQVSWRYVDGPQWSSVNRSFSLDGECDLKVEAMPMTMEEELFFLILRYPNQTVKHFRLRVFLWRKVPNLYLSVTMNCSETRCDWQWRCFSEENMSENVLDVRVLDDSSVSGSCTYAVWDQTFVRGMFVRAANLSDPSSETGLERRTTPEPEKKRPPHPPLVKRESSTATLFSSSVTSISPEVHIPFRPRPHEPLVSCSCVTTGMVCAMAGALSCLLFVLLGYYWSHCLYRFRQRRLRRGAGGEEMVPCQVSGQ</sequence>
<evidence type="ECO:0000256" key="2">
    <source>
        <dbReference type="SAM" id="Phobius"/>
    </source>
</evidence>
<keyword evidence="4" id="KW-1185">Reference proteome</keyword>
<dbReference type="Proteomes" id="UP001230876">
    <property type="component" value="Segment"/>
</dbReference>
<dbReference type="EMBL" id="MT674683">
    <property type="protein sequence ID" value="QOJ53966.1"/>
    <property type="molecule type" value="Genomic_DNA"/>
</dbReference>
<reference evidence="3" key="1">
    <citation type="journal article" date="2020" name="Viruses">
        <title>Molecular Characterisation of a Novel and Highly Divergent Passerine Adenovirus 1.</title>
        <authorList>
            <person name="Athukorala A."/>
            <person name="Forwood J.K."/>
            <person name="Phalen D.N."/>
            <person name="Sarker S."/>
        </authorList>
    </citation>
    <scope>NUCLEOTIDE SEQUENCE</scope>
    <source>
        <strain evidence="3">AU2787</strain>
    </source>
</reference>
<feature type="compositionally biased region" description="Basic and acidic residues" evidence="1">
    <location>
        <begin position="200"/>
        <end position="212"/>
    </location>
</feature>
<protein>
    <submittedName>
        <fullName evidence="3">ORF10</fullName>
    </submittedName>
</protein>
<proteinExistence type="predicted"/>